<accession>A0A1M4ZLT3</accession>
<dbReference type="OrthoDB" id="1494671at2"/>
<dbReference type="AlphaFoldDB" id="A0A1M4ZLT3"/>
<gene>
    <name evidence="1" type="ORF">SAMN05443144_10669</name>
</gene>
<name>A0A1M4ZLT3_9BACT</name>
<evidence type="ECO:0000313" key="1">
    <source>
        <dbReference type="EMBL" id="SHF18915.1"/>
    </source>
</evidence>
<protein>
    <submittedName>
        <fullName evidence="1">Uncharacterized protein</fullName>
    </submittedName>
</protein>
<organism evidence="1 2">
    <name type="scientific">Fodinibius roseus</name>
    <dbReference type="NCBI Taxonomy" id="1194090"/>
    <lineage>
        <taxon>Bacteria</taxon>
        <taxon>Pseudomonadati</taxon>
        <taxon>Balneolota</taxon>
        <taxon>Balneolia</taxon>
        <taxon>Balneolales</taxon>
        <taxon>Balneolaceae</taxon>
        <taxon>Fodinibius</taxon>
    </lineage>
</organism>
<reference evidence="1 2" key="1">
    <citation type="submission" date="2016-11" db="EMBL/GenBank/DDBJ databases">
        <authorList>
            <person name="Jaros S."/>
            <person name="Januszkiewicz K."/>
            <person name="Wedrychowicz H."/>
        </authorList>
    </citation>
    <scope>NUCLEOTIDE SEQUENCE [LARGE SCALE GENOMIC DNA]</scope>
    <source>
        <strain evidence="1 2">DSM 21986</strain>
    </source>
</reference>
<proteinExistence type="predicted"/>
<evidence type="ECO:0000313" key="2">
    <source>
        <dbReference type="Proteomes" id="UP000184041"/>
    </source>
</evidence>
<keyword evidence="2" id="KW-1185">Reference proteome</keyword>
<dbReference type="RefSeq" id="WP_073061418.1">
    <property type="nucleotide sequence ID" value="NZ_FQUS01000006.1"/>
</dbReference>
<sequence>MININYNRLFNLRLAHTYYKNERGGGLKLKPTRDTLRILRGGKMLFKTIPFGVTILYRAVEGEVTPLVTLPDDLTLTFSLEAENKAEFLNITDLDETPARTYSASDILYFTNDPAPASASTDPEHPEEISHQLLDGIKNSLFTYEFSLGSAPEEVLIRVRNAAGTPVSFGKKVDGDPLPTTLTLSKKDDGSYDRQIDLRNKPTGRYTVTIRNTADDTTLREERFYVHDKLASRDILGIVDITYDSGTELLYDDTEEYELRFSRKETIWKYFIVNKNKKVRFSTENLSINDLGSPDYSSINFTREGPEPHPAVQINGLETVIFKSDDPIPFYEIPKTSIQLEKDPGDIVLIDNLPNPSHRGVVKKQGGILESEIYVFI</sequence>
<dbReference type="Proteomes" id="UP000184041">
    <property type="component" value="Unassembled WGS sequence"/>
</dbReference>
<dbReference type="EMBL" id="FQUS01000006">
    <property type="protein sequence ID" value="SHF18915.1"/>
    <property type="molecule type" value="Genomic_DNA"/>
</dbReference>
<dbReference type="STRING" id="1194090.SAMN05443144_10669"/>